<feature type="transmembrane region" description="Helical" evidence="1">
    <location>
        <begin position="21"/>
        <end position="45"/>
    </location>
</feature>
<dbReference type="Proteomes" id="UP000824988">
    <property type="component" value="Chromosome"/>
</dbReference>
<keyword evidence="1" id="KW-0812">Transmembrane</keyword>
<dbReference type="EMBL" id="AP019782">
    <property type="protein sequence ID" value="BBL70064.1"/>
    <property type="molecule type" value="Genomic_DNA"/>
</dbReference>
<organism evidence="2 3">
    <name type="scientific">Methylogaea oryzae</name>
    <dbReference type="NCBI Taxonomy" id="1295382"/>
    <lineage>
        <taxon>Bacteria</taxon>
        <taxon>Pseudomonadati</taxon>
        <taxon>Pseudomonadota</taxon>
        <taxon>Gammaproteobacteria</taxon>
        <taxon>Methylococcales</taxon>
        <taxon>Methylococcaceae</taxon>
        <taxon>Methylogaea</taxon>
    </lineage>
</organism>
<dbReference type="AlphaFoldDB" id="A0A8D5AIT1"/>
<sequence>MGGLVRREWIFSVPMNNRDQNTGATLVVTFLVALVVVSVLLALFARLLLSHYEAQAAAAAPAAKPRVAVLNQEAEQLQKKVVDLVSGSIEGKLQAIESSIQHGQVTAADLQALDELRQELRILASYGANSQAVVADPMMIRGGIPTAAAAAPEESGGFDGLAFAKNLFYFSIASVSVAGLLVGSYWLYCARRQRRLPPGFVGTRPLITRGRSFTVDDR</sequence>
<name>A0A8D5AIT1_9GAMM</name>
<keyword evidence="1" id="KW-1133">Transmembrane helix</keyword>
<reference evidence="2" key="1">
    <citation type="submission" date="2019-06" db="EMBL/GenBank/DDBJ databases">
        <title>Complete genome sequence of Methylogaea oryzae strain JCM16910.</title>
        <authorList>
            <person name="Asakawa S."/>
        </authorList>
    </citation>
    <scope>NUCLEOTIDE SEQUENCE</scope>
    <source>
        <strain evidence="2">E10</strain>
    </source>
</reference>
<proteinExistence type="predicted"/>
<dbReference type="KEGG" id="moz:MoryE10_06700"/>
<evidence type="ECO:0000313" key="3">
    <source>
        <dbReference type="Proteomes" id="UP000824988"/>
    </source>
</evidence>
<protein>
    <submittedName>
        <fullName evidence="2">Uncharacterized protein</fullName>
    </submittedName>
</protein>
<gene>
    <name evidence="2" type="ORF">MoryE10_06700</name>
</gene>
<keyword evidence="3" id="KW-1185">Reference proteome</keyword>
<accession>A0A8D5AIT1</accession>
<keyword evidence="1" id="KW-0472">Membrane</keyword>
<feature type="transmembrane region" description="Helical" evidence="1">
    <location>
        <begin position="167"/>
        <end position="188"/>
    </location>
</feature>
<evidence type="ECO:0000256" key="1">
    <source>
        <dbReference type="SAM" id="Phobius"/>
    </source>
</evidence>
<evidence type="ECO:0000313" key="2">
    <source>
        <dbReference type="EMBL" id="BBL70064.1"/>
    </source>
</evidence>